<protein>
    <submittedName>
        <fullName evidence="1">Uncharacterized protein</fullName>
    </submittedName>
</protein>
<sequence>MRLGKYLLAGLFIPLMGGGFFAGANEIPSYLEISAGTWETLRPNRTEPEVDLTYRSNMELWVARPQVGVLAARDGDYYTNRPMN</sequence>
<evidence type="ECO:0000313" key="1">
    <source>
        <dbReference type="EMBL" id="OIR08077.1"/>
    </source>
</evidence>
<reference evidence="1" key="1">
    <citation type="submission" date="2016-10" db="EMBL/GenBank/DDBJ databases">
        <title>Sequence of Gallionella enrichment culture.</title>
        <authorList>
            <person name="Poehlein A."/>
            <person name="Muehling M."/>
            <person name="Daniel R."/>
        </authorList>
    </citation>
    <scope>NUCLEOTIDE SEQUENCE</scope>
</reference>
<gene>
    <name evidence="1" type="ORF">GALL_99430</name>
</gene>
<comment type="caution">
    <text evidence="1">The sequence shown here is derived from an EMBL/GenBank/DDBJ whole genome shotgun (WGS) entry which is preliminary data.</text>
</comment>
<proteinExistence type="predicted"/>
<dbReference type="EMBL" id="MLJW01000034">
    <property type="protein sequence ID" value="OIR08077.1"/>
    <property type="molecule type" value="Genomic_DNA"/>
</dbReference>
<organism evidence="1">
    <name type="scientific">mine drainage metagenome</name>
    <dbReference type="NCBI Taxonomy" id="410659"/>
    <lineage>
        <taxon>unclassified sequences</taxon>
        <taxon>metagenomes</taxon>
        <taxon>ecological metagenomes</taxon>
    </lineage>
</organism>
<name>A0A1J5SVM3_9ZZZZ</name>
<accession>A0A1J5SVM3</accession>
<dbReference type="AlphaFoldDB" id="A0A1J5SVM3"/>